<evidence type="ECO:0000256" key="1">
    <source>
        <dbReference type="SAM" id="Phobius"/>
    </source>
</evidence>
<protein>
    <submittedName>
        <fullName evidence="2">Uncharacterized protein</fullName>
    </submittedName>
</protein>
<dbReference type="PANTHER" id="PTHR10404:SF77">
    <property type="entry name" value="GLUTAMATE CARBOXYPEPTIDASE 2 HOMOLOG"/>
    <property type="match status" value="1"/>
</dbReference>
<reference evidence="2" key="1">
    <citation type="submission" date="2021-01" db="EMBL/GenBank/DDBJ databases">
        <authorList>
            <person name="Li R."/>
            <person name="Bekaert M."/>
        </authorList>
    </citation>
    <scope>NUCLEOTIDE SEQUENCE</scope>
    <source>
        <strain evidence="2">Farmed</strain>
    </source>
</reference>
<gene>
    <name evidence="2" type="ORF">SPHA_67372</name>
</gene>
<dbReference type="AlphaFoldDB" id="A0A812E6R3"/>
<keyword evidence="1" id="KW-0472">Membrane</keyword>
<dbReference type="PANTHER" id="PTHR10404">
    <property type="entry name" value="N-ACETYLATED-ALPHA-LINKED ACIDIC DIPEPTIDASE"/>
    <property type="match status" value="1"/>
</dbReference>
<dbReference type="InterPro" id="IPR039373">
    <property type="entry name" value="Peptidase_M28B"/>
</dbReference>
<keyword evidence="3" id="KW-1185">Reference proteome</keyword>
<evidence type="ECO:0000313" key="2">
    <source>
        <dbReference type="EMBL" id="CAE1316716.1"/>
    </source>
</evidence>
<dbReference type="EMBL" id="CAHIKZ030004884">
    <property type="protein sequence ID" value="CAE1316716.1"/>
    <property type="molecule type" value="Genomic_DNA"/>
</dbReference>
<organism evidence="2 3">
    <name type="scientific">Acanthosepion pharaonis</name>
    <name type="common">Pharaoh cuttlefish</name>
    <name type="synonym">Sepia pharaonis</name>
    <dbReference type="NCBI Taxonomy" id="158019"/>
    <lineage>
        <taxon>Eukaryota</taxon>
        <taxon>Metazoa</taxon>
        <taxon>Spiralia</taxon>
        <taxon>Lophotrochozoa</taxon>
        <taxon>Mollusca</taxon>
        <taxon>Cephalopoda</taxon>
        <taxon>Coleoidea</taxon>
        <taxon>Decapodiformes</taxon>
        <taxon>Sepiida</taxon>
        <taxon>Sepiina</taxon>
        <taxon>Sepiidae</taxon>
        <taxon>Acanthosepion</taxon>
    </lineage>
</organism>
<dbReference type="GO" id="GO:0004180">
    <property type="term" value="F:carboxypeptidase activity"/>
    <property type="evidence" value="ECO:0007669"/>
    <property type="project" value="TreeGrafter"/>
</dbReference>
<comment type="caution">
    <text evidence="2">The sequence shown here is derived from an EMBL/GenBank/DDBJ whole genome shotgun (WGS) entry which is preliminary data.</text>
</comment>
<sequence>MSSHGINKQNCLFICFGCILSIVIGFLIGWFSKPVPSPEKRLPNITPFEKHNDLNDAAKIIEQIDKENIKRNLRNYTYKPRLTGTENEKDLVDELYNTWKENGLHKVIRTPYKVLLSYPNTSMPNKVQILDKSGTSPLFTSQPYEKNLLGEDSSLKLVPPYNSFSPSGVREVRPYTFQK</sequence>
<evidence type="ECO:0000313" key="3">
    <source>
        <dbReference type="Proteomes" id="UP000597762"/>
    </source>
</evidence>
<keyword evidence="1" id="KW-1133">Transmembrane helix</keyword>
<dbReference type="OrthoDB" id="5841748at2759"/>
<dbReference type="Gene3D" id="3.40.630.10">
    <property type="entry name" value="Zn peptidases"/>
    <property type="match status" value="1"/>
</dbReference>
<proteinExistence type="predicted"/>
<dbReference type="SUPFAM" id="SSF53187">
    <property type="entry name" value="Zn-dependent exopeptidases"/>
    <property type="match status" value="1"/>
</dbReference>
<dbReference type="Proteomes" id="UP000597762">
    <property type="component" value="Unassembled WGS sequence"/>
</dbReference>
<name>A0A812E6R3_ACAPH</name>
<accession>A0A812E6R3</accession>
<feature type="transmembrane region" description="Helical" evidence="1">
    <location>
        <begin position="12"/>
        <end position="31"/>
    </location>
</feature>
<keyword evidence="1" id="KW-0812">Transmembrane</keyword>